<sequence>MGLWLALVRAPALSSAASLPPLLYLLPWCASSRFFRTHAHHLLMLLLKTAQEASRRSTVDPSSFRGPFFRRFVGLLRCFPGTADRSTTSI</sequence>
<feature type="signal peptide" evidence="1">
    <location>
        <begin position="1"/>
        <end position="16"/>
    </location>
</feature>
<evidence type="ECO:0000313" key="2">
    <source>
        <dbReference type="EMBL" id="MBW76062.1"/>
    </source>
</evidence>
<keyword evidence="1" id="KW-0732">Signal</keyword>
<dbReference type="EMBL" id="GGFL01011884">
    <property type="protein sequence ID" value="MBW76062.1"/>
    <property type="molecule type" value="Transcribed_RNA"/>
</dbReference>
<dbReference type="AlphaFoldDB" id="A0A2M4DEQ3"/>
<evidence type="ECO:0000256" key="1">
    <source>
        <dbReference type="SAM" id="SignalP"/>
    </source>
</evidence>
<reference evidence="2" key="1">
    <citation type="submission" date="2018-01" db="EMBL/GenBank/DDBJ databases">
        <title>An insight into the sialome of Amazonian anophelines.</title>
        <authorList>
            <person name="Ribeiro J.M."/>
            <person name="Scarpassa V."/>
            <person name="Calvo E."/>
        </authorList>
    </citation>
    <scope>NUCLEOTIDE SEQUENCE</scope>
</reference>
<proteinExistence type="predicted"/>
<name>A0A2M4DEQ3_ANODA</name>
<protein>
    <submittedName>
        <fullName evidence="2">Putative secreted protein</fullName>
    </submittedName>
</protein>
<organism evidence="2">
    <name type="scientific">Anopheles darlingi</name>
    <name type="common">Mosquito</name>
    <dbReference type="NCBI Taxonomy" id="43151"/>
    <lineage>
        <taxon>Eukaryota</taxon>
        <taxon>Metazoa</taxon>
        <taxon>Ecdysozoa</taxon>
        <taxon>Arthropoda</taxon>
        <taxon>Hexapoda</taxon>
        <taxon>Insecta</taxon>
        <taxon>Pterygota</taxon>
        <taxon>Neoptera</taxon>
        <taxon>Endopterygota</taxon>
        <taxon>Diptera</taxon>
        <taxon>Nematocera</taxon>
        <taxon>Culicoidea</taxon>
        <taxon>Culicidae</taxon>
        <taxon>Anophelinae</taxon>
        <taxon>Anopheles</taxon>
    </lineage>
</organism>
<accession>A0A2M4DEQ3</accession>
<feature type="chain" id="PRO_5014902062" evidence="1">
    <location>
        <begin position="17"/>
        <end position="90"/>
    </location>
</feature>